<comment type="caution">
    <text evidence="2">The sequence shown here is derived from an EMBL/GenBank/DDBJ whole genome shotgun (WGS) entry which is preliminary data.</text>
</comment>
<feature type="transmembrane region" description="Helical" evidence="1">
    <location>
        <begin position="344"/>
        <end position="364"/>
    </location>
</feature>
<dbReference type="InterPro" id="IPR011701">
    <property type="entry name" value="MFS"/>
</dbReference>
<protein>
    <recommendedName>
        <fullName evidence="4">Major facilitator superfamily (MFS) profile domain-containing protein</fullName>
    </recommendedName>
</protein>
<dbReference type="InterPro" id="IPR036259">
    <property type="entry name" value="MFS_trans_sf"/>
</dbReference>
<dbReference type="Pfam" id="PF07690">
    <property type="entry name" value="MFS_1"/>
    <property type="match status" value="1"/>
</dbReference>
<keyword evidence="1" id="KW-0472">Membrane</keyword>
<dbReference type="AlphaFoldDB" id="A0A1G2URL8"/>
<gene>
    <name evidence="2" type="ORF">A3G99_02910</name>
</gene>
<feature type="transmembrane region" description="Helical" evidence="1">
    <location>
        <begin position="46"/>
        <end position="66"/>
    </location>
</feature>
<feature type="transmembrane region" description="Helical" evidence="1">
    <location>
        <begin position="279"/>
        <end position="297"/>
    </location>
</feature>
<dbReference type="PANTHER" id="PTHR23526">
    <property type="entry name" value="INTEGRAL MEMBRANE TRANSPORT PROTEIN-RELATED"/>
    <property type="match status" value="1"/>
</dbReference>
<evidence type="ECO:0000313" key="2">
    <source>
        <dbReference type="EMBL" id="OHB12009.1"/>
    </source>
</evidence>
<keyword evidence="1" id="KW-1133">Transmembrane helix</keyword>
<organism evidence="2 3">
    <name type="scientific">Candidatus Zambryskibacteria bacterium RIFCSPLOWO2_12_FULL_39_23</name>
    <dbReference type="NCBI Taxonomy" id="1802776"/>
    <lineage>
        <taxon>Bacteria</taxon>
        <taxon>Candidatus Zambryskiibacteriota</taxon>
    </lineage>
</organism>
<dbReference type="GO" id="GO:0022857">
    <property type="term" value="F:transmembrane transporter activity"/>
    <property type="evidence" value="ECO:0007669"/>
    <property type="project" value="InterPro"/>
</dbReference>
<dbReference type="Gene3D" id="1.20.1250.20">
    <property type="entry name" value="MFS general substrate transporter like domains"/>
    <property type="match status" value="2"/>
</dbReference>
<feature type="transmembrane region" description="Helical" evidence="1">
    <location>
        <begin position="141"/>
        <end position="161"/>
    </location>
</feature>
<feature type="transmembrane region" description="Helical" evidence="1">
    <location>
        <begin position="78"/>
        <end position="96"/>
    </location>
</feature>
<proteinExistence type="predicted"/>
<feature type="transmembrane region" description="Helical" evidence="1">
    <location>
        <begin position="12"/>
        <end position="34"/>
    </location>
</feature>
<evidence type="ECO:0000256" key="1">
    <source>
        <dbReference type="SAM" id="Phobius"/>
    </source>
</evidence>
<dbReference type="PANTHER" id="PTHR23526:SF2">
    <property type="entry name" value="MAJOR FACILITATOR SUPERFAMILY (MFS) PROFILE DOMAIN-CONTAINING PROTEIN"/>
    <property type="match status" value="1"/>
</dbReference>
<keyword evidence="1" id="KW-0812">Transmembrane</keyword>
<feature type="transmembrane region" description="Helical" evidence="1">
    <location>
        <begin position="370"/>
        <end position="387"/>
    </location>
</feature>
<feature type="transmembrane region" description="Helical" evidence="1">
    <location>
        <begin position="303"/>
        <end position="323"/>
    </location>
</feature>
<dbReference type="Proteomes" id="UP000176558">
    <property type="component" value="Unassembled WGS sequence"/>
</dbReference>
<dbReference type="EMBL" id="MHWT01000024">
    <property type="protein sequence ID" value="OHB12009.1"/>
    <property type="molecule type" value="Genomic_DNA"/>
</dbReference>
<accession>A0A1G2URL8</accession>
<feature type="transmembrane region" description="Helical" evidence="1">
    <location>
        <begin position="102"/>
        <end position="120"/>
    </location>
</feature>
<sequence>MDKILLPFKQGRLLNTLFLSNVFLALHYALIIYINSSYLSNFFSETQVSSLYIIASIVNTILLLVASRILEKIGNYKFIAYGIGLEFLALVGLTVSLSPFLIGLYFLVHTVVISLLLFGFDLFIEDFTKDESETGSIRATYLTITNLTLVLAPALVAILLVSNHYQNVYILSSILLIPLYFLVKRYKNVKIDQIRHIYIKETLSEYIKDKNLFNVFITQFLLQAFYAFMIVYTPIYLESRIGFSWPEIGAMFTIMLLPFILFELPVGELADLKYGEKEFLTIGFIIMGLSTLFISFITVKVFWIWATVLFITRIGASFVEISSDSYFFKQVDKEKTDVISFFRVSRPLSFIITPVLATIMLQFIPFQYTFIIIGSIMILGTHYSLSLKDTK</sequence>
<feature type="transmembrane region" description="Helical" evidence="1">
    <location>
        <begin position="248"/>
        <end position="267"/>
    </location>
</feature>
<dbReference type="SUPFAM" id="SSF103473">
    <property type="entry name" value="MFS general substrate transporter"/>
    <property type="match status" value="1"/>
</dbReference>
<dbReference type="InterPro" id="IPR052528">
    <property type="entry name" value="Sugar_transport-like"/>
</dbReference>
<name>A0A1G2URL8_9BACT</name>
<evidence type="ECO:0000313" key="3">
    <source>
        <dbReference type="Proteomes" id="UP000176558"/>
    </source>
</evidence>
<evidence type="ECO:0008006" key="4">
    <source>
        <dbReference type="Google" id="ProtNLM"/>
    </source>
</evidence>
<reference evidence="2 3" key="1">
    <citation type="journal article" date="2016" name="Nat. Commun.">
        <title>Thousands of microbial genomes shed light on interconnected biogeochemical processes in an aquifer system.</title>
        <authorList>
            <person name="Anantharaman K."/>
            <person name="Brown C.T."/>
            <person name="Hug L.A."/>
            <person name="Sharon I."/>
            <person name="Castelle C.J."/>
            <person name="Probst A.J."/>
            <person name="Thomas B.C."/>
            <person name="Singh A."/>
            <person name="Wilkins M.J."/>
            <person name="Karaoz U."/>
            <person name="Brodie E.L."/>
            <person name="Williams K.H."/>
            <person name="Hubbard S.S."/>
            <person name="Banfield J.F."/>
        </authorList>
    </citation>
    <scope>NUCLEOTIDE SEQUENCE [LARGE SCALE GENOMIC DNA]</scope>
</reference>
<feature type="transmembrane region" description="Helical" evidence="1">
    <location>
        <begin position="212"/>
        <end position="236"/>
    </location>
</feature>
<feature type="transmembrane region" description="Helical" evidence="1">
    <location>
        <begin position="167"/>
        <end position="183"/>
    </location>
</feature>